<accession>A0AAP0ITC3</accession>
<name>A0AAP0ITC3_9MAGN</name>
<evidence type="ECO:0008006" key="4">
    <source>
        <dbReference type="Google" id="ProtNLM"/>
    </source>
</evidence>
<reference evidence="2 3" key="1">
    <citation type="submission" date="2024-01" db="EMBL/GenBank/DDBJ databases">
        <title>Genome assemblies of Stephania.</title>
        <authorList>
            <person name="Yang L."/>
        </authorList>
    </citation>
    <scope>NUCLEOTIDE SEQUENCE [LARGE SCALE GENOMIC DNA]</scope>
    <source>
        <strain evidence="2">YNDBR</strain>
        <tissue evidence="2">Leaf</tissue>
    </source>
</reference>
<proteinExistence type="predicted"/>
<gene>
    <name evidence="2" type="ORF">Syun_019039</name>
</gene>
<dbReference type="InterPro" id="IPR055314">
    <property type="entry name" value="At2g29880-like"/>
</dbReference>
<feature type="region of interest" description="Disordered" evidence="1">
    <location>
        <begin position="115"/>
        <end position="135"/>
    </location>
</feature>
<dbReference type="Proteomes" id="UP001420932">
    <property type="component" value="Unassembled WGS sequence"/>
</dbReference>
<dbReference type="PANTHER" id="PTHR47864:SF2">
    <property type="entry name" value="MYB_SANT-LIKE DNA-BINDING DOMAIN PROTEIN"/>
    <property type="match status" value="1"/>
</dbReference>
<protein>
    <recommendedName>
        <fullName evidence="4">Myb/SANT-like domain-containing protein</fullName>
    </recommendedName>
</protein>
<evidence type="ECO:0000313" key="2">
    <source>
        <dbReference type="EMBL" id="KAK9121422.1"/>
    </source>
</evidence>
<comment type="caution">
    <text evidence="2">The sequence shown here is derived from an EMBL/GenBank/DDBJ whole genome shotgun (WGS) entry which is preliminary data.</text>
</comment>
<dbReference type="EMBL" id="JBBNAF010000008">
    <property type="protein sequence ID" value="KAK9121422.1"/>
    <property type="molecule type" value="Genomic_DNA"/>
</dbReference>
<organism evidence="2 3">
    <name type="scientific">Stephania yunnanensis</name>
    <dbReference type="NCBI Taxonomy" id="152371"/>
    <lineage>
        <taxon>Eukaryota</taxon>
        <taxon>Viridiplantae</taxon>
        <taxon>Streptophyta</taxon>
        <taxon>Embryophyta</taxon>
        <taxon>Tracheophyta</taxon>
        <taxon>Spermatophyta</taxon>
        <taxon>Magnoliopsida</taxon>
        <taxon>Ranunculales</taxon>
        <taxon>Menispermaceae</taxon>
        <taxon>Menispermoideae</taxon>
        <taxon>Cissampelideae</taxon>
        <taxon>Stephania</taxon>
    </lineage>
</organism>
<sequence length="135" mass="15656">MQHSYGFRWDPLTKRFTTSDEVWGDFLKSHPSQKSYRTKEYADYEDLVTIFGNVTTVGRHSIALSDETDFKPFEEEEITADGGLDDYVYSHDVNAFILRNEHEYSIWPQSPMIQTSLPHSPNESINLEATTTTRK</sequence>
<keyword evidence="3" id="KW-1185">Reference proteome</keyword>
<evidence type="ECO:0000313" key="3">
    <source>
        <dbReference type="Proteomes" id="UP001420932"/>
    </source>
</evidence>
<evidence type="ECO:0000256" key="1">
    <source>
        <dbReference type="SAM" id="MobiDB-lite"/>
    </source>
</evidence>
<dbReference type="PANTHER" id="PTHR47864">
    <property type="entry name" value="TRANSMEMBRANE PROTEIN"/>
    <property type="match status" value="1"/>
</dbReference>
<dbReference type="AlphaFoldDB" id="A0AAP0ITC3"/>